<comment type="caution">
    <text evidence="1">The sequence shown here is derived from an EMBL/GenBank/DDBJ whole genome shotgun (WGS) entry which is preliminary data.</text>
</comment>
<dbReference type="EMBL" id="NJHN03000077">
    <property type="protein sequence ID" value="KAH9417425.1"/>
    <property type="molecule type" value="Genomic_DNA"/>
</dbReference>
<reference evidence="1 2" key="2">
    <citation type="journal article" date="2022" name="Mol. Biol. Evol.">
        <title>Comparative Genomics Reveals Insights into the Divergent Evolution of Astigmatic Mites and Household Pest Adaptations.</title>
        <authorList>
            <person name="Xiong Q."/>
            <person name="Wan A.T."/>
            <person name="Liu X."/>
            <person name="Fung C.S."/>
            <person name="Xiao X."/>
            <person name="Malainual N."/>
            <person name="Hou J."/>
            <person name="Wang L."/>
            <person name="Wang M."/>
            <person name="Yang K.Y."/>
            <person name="Cui Y."/>
            <person name="Leung E.L."/>
            <person name="Nong W."/>
            <person name="Shin S.K."/>
            <person name="Au S.W."/>
            <person name="Jeong K.Y."/>
            <person name="Chew F.T."/>
            <person name="Hui J.H."/>
            <person name="Leung T.F."/>
            <person name="Tungtrongchitr A."/>
            <person name="Zhong N."/>
            <person name="Liu Z."/>
            <person name="Tsui S.K."/>
        </authorList>
    </citation>
    <scope>NUCLEOTIDE SEQUENCE [LARGE SCALE GENOMIC DNA]</scope>
    <source>
        <strain evidence="1">Derp</strain>
    </source>
</reference>
<keyword evidence="2" id="KW-1185">Reference proteome</keyword>
<name>A0ABQ8J4F2_DERPT</name>
<protein>
    <submittedName>
        <fullName evidence="1">Uncharacterized protein</fullName>
    </submittedName>
</protein>
<proteinExistence type="predicted"/>
<gene>
    <name evidence="1" type="ORF">DERP_007423</name>
</gene>
<organism evidence="1 2">
    <name type="scientific">Dermatophagoides pteronyssinus</name>
    <name type="common">European house dust mite</name>
    <dbReference type="NCBI Taxonomy" id="6956"/>
    <lineage>
        <taxon>Eukaryota</taxon>
        <taxon>Metazoa</taxon>
        <taxon>Ecdysozoa</taxon>
        <taxon>Arthropoda</taxon>
        <taxon>Chelicerata</taxon>
        <taxon>Arachnida</taxon>
        <taxon>Acari</taxon>
        <taxon>Acariformes</taxon>
        <taxon>Sarcoptiformes</taxon>
        <taxon>Astigmata</taxon>
        <taxon>Psoroptidia</taxon>
        <taxon>Analgoidea</taxon>
        <taxon>Pyroglyphidae</taxon>
        <taxon>Dermatophagoidinae</taxon>
        <taxon>Dermatophagoides</taxon>
    </lineage>
</organism>
<dbReference type="Proteomes" id="UP000887458">
    <property type="component" value="Unassembled WGS sequence"/>
</dbReference>
<evidence type="ECO:0000313" key="1">
    <source>
        <dbReference type="EMBL" id="KAH9417425.1"/>
    </source>
</evidence>
<sequence length="152" mass="16470">MILTCLLRSVYCKISGIKSKQICNDGIPATAINPIIFFGVSTSNIHGNNCIKSVANGHNNSSVRDECLIPIVDDTNSPICQSIKAFHQTKHGPTETKRTPISICGGGRQTIILLIACVSSSFNFIIATPRNAQYNRNIKQASVMIDSSIFIC</sequence>
<reference evidence="1 2" key="1">
    <citation type="journal article" date="2018" name="J. Allergy Clin. Immunol.">
        <title>High-quality assembly of Dermatophagoides pteronyssinus genome and transcriptome reveals a wide range of novel allergens.</title>
        <authorList>
            <person name="Liu X.Y."/>
            <person name="Yang K.Y."/>
            <person name="Wang M.Q."/>
            <person name="Kwok J.S."/>
            <person name="Zeng X."/>
            <person name="Yang Z."/>
            <person name="Xiao X.J."/>
            <person name="Lau C.P."/>
            <person name="Li Y."/>
            <person name="Huang Z.M."/>
            <person name="Ba J.G."/>
            <person name="Yim A.K."/>
            <person name="Ouyang C.Y."/>
            <person name="Ngai S.M."/>
            <person name="Chan T.F."/>
            <person name="Leung E.L."/>
            <person name="Liu L."/>
            <person name="Liu Z.G."/>
            <person name="Tsui S.K."/>
        </authorList>
    </citation>
    <scope>NUCLEOTIDE SEQUENCE [LARGE SCALE GENOMIC DNA]</scope>
    <source>
        <strain evidence="1">Derp</strain>
    </source>
</reference>
<accession>A0ABQ8J4F2</accession>
<evidence type="ECO:0000313" key="2">
    <source>
        <dbReference type="Proteomes" id="UP000887458"/>
    </source>
</evidence>